<dbReference type="SUPFAM" id="SSF51182">
    <property type="entry name" value="RmlC-like cupins"/>
    <property type="match status" value="1"/>
</dbReference>
<name>A0A1T2LCU2_9GAMM</name>
<evidence type="ECO:0000259" key="1">
    <source>
        <dbReference type="Pfam" id="PF05523"/>
    </source>
</evidence>
<dbReference type="EMBL" id="MPRK01000010">
    <property type="protein sequence ID" value="OOZ42842.1"/>
    <property type="molecule type" value="Genomic_DNA"/>
</dbReference>
<dbReference type="Gene3D" id="2.60.120.10">
    <property type="entry name" value="Jelly Rolls"/>
    <property type="match status" value="1"/>
</dbReference>
<dbReference type="InterPro" id="IPR014710">
    <property type="entry name" value="RmlC-like_jellyroll"/>
</dbReference>
<dbReference type="OrthoDB" id="9800846at2"/>
<feature type="domain" description="Sugar 3,4-ketoisomerase QdtA cupin" evidence="1">
    <location>
        <begin position="6"/>
        <end position="122"/>
    </location>
</feature>
<comment type="caution">
    <text evidence="2">The sequence shown here is derived from an EMBL/GenBank/DDBJ whole genome shotgun (WGS) entry which is preliminary data.</text>
</comment>
<protein>
    <recommendedName>
        <fullName evidence="1">Sugar 3,4-ketoisomerase QdtA cupin domain-containing protein</fullName>
    </recommendedName>
</protein>
<dbReference type="Pfam" id="PF05523">
    <property type="entry name" value="FdtA"/>
    <property type="match status" value="1"/>
</dbReference>
<organism evidence="2 3">
    <name type="scientific">Solemya elarraichensis gill symbiont</name>
    <dbReference type="NCBI Taxonomy" id="1918949"/>
    <lineage>
        <taxon>Bacteria</taxon>
        <taxon>Pseudomonadati</taxon>
        <taxon>Pseudomonadota</taxon>
        <taxon>Gammaproteobacteria</taxon>
        <taxon>sulfur-oxidizing symbionts</taxon>
    </lineage>
</organism>
<gene>
    <name evidence="2" type="ORF">BOW52_01245</name>
</gene>
<dbReference type="InterPro" id="IPR011051">
    <property type="entry name" value="RmlC_Cupin_sf"/>
</dbReference>
<proteinExistence type="predicted"/>
<dbReference type="RefSeq" id="WP_078476060.1">
    <property type="nucleotide sequence ID" value="NZ_MPRK01000010.1"/>
</dbReference>
<accession>A0A1T2LCU2</accession>
<evidence type="ECO:0000313" key="2">
    <source>
        <dbReference type="EMBL" id="OOZ42842.1"/>
    </source>
</evidence>
<dbReference type="AlphaFoldDB" id="A0A1T2LCU2"/>
<dbReference type="Proteomes" id="UP000190198">
    <property type="component" value="Unassembled WGS sequence"/>
</dbReference>
<dbReference type="InterPro" id="IPR008894">
    <property type="entry name" value="QdtA_cupin_dom"/>
</dbReference>
<sequence>MFDGQVALIDSPGIRDQRGLLVPFDFENLPFIPSRIFTVSQVPAGTVRGGHGHKKGVQLLIAIEGEIEVILIAGEQQAVHILTPGRQGLLIRAGIWFQQKYLRENSALLVISSEPYDPDSYFFEPGS</sequence>
<evidence type="ECO:0000313" key="3">
    <source>
        <dbReference type="Proteomes" id="UP000190198"/>
    </source>
</evidence>
<dbReference type="CDD" id="cd20292">
    <property type="entry name" value="cupin_QdtA-like"/>
    <property type="match status" value="1"/>
</dbReference>
<reference evidence="2 3" key="1">
    <citation type="submission" date="2016-11" db="EMBL/GenBank/DDBJ databases">
        <title>Mixed transmission modes and dynamic genome evolution in an obligate animal-bacterial symbiosis.</title>
        <authorList>
            <person name="Russell S.L."/>
            <person name="Corbett-Detig R.B."/>
            <person name="Cavanaugh C.M."/>
        </authorList>
    </citation>
    <scope>NUCLEOTIDE SEQUENCE [LARGE SCALE GENOMIC DNA]</scope>
    <source>
        <strain evidence="2">Sp-SM6</strain>
    </source>
</reference>
<keyword evidence="3" id="KW-1185">Reference proteome</keyword>